<proteinExistence type="predicted"/>
<dbReference type="AlphaFoldDB" id="A0A0E9VVQ4"/>
<protein>
    <submittedName>
        <fullName evidence="1">Uncharacterized protein</fullName>
    </submittedName>
</protein>
<accession>A0A0E9VVQ4</accession>
<organism evidence="1">
    <name type="scientific">Anguilla anguilla</name>
    <name type="common">European freshwater eel</name>
    <name type="synonym">Muraena anguilla</name>
    <dbReference type="NCBI Taxonomy" id="7936"/>
    <lineage>
        <taxon>Eukaryota</taxon>
        <taxon>Metazoa</taxon>
        <taxon>Chordata</taxon>
        <taxon>Craniata</taxon>
        <taxon>Vertebrata</taxon>
        <taxon>Euteleostomi</taxon>
        <taxon>Actinopterygii</taxon>
        <taxon>Neopterygii</taxon>
        <taxon>Teleostei</taxon>
        <taxon>Anguilliformes</taxon>
        <taxon>Anguillidae</taxon>
        <taxon>Anguilla</taxon>
    </lineage>
</organism>
<dbReference type="EMBL" id="GBXM01026435">
    <property type="protein sequence ID" value="JAH82142.1"/>
    <property type="molecule type" value="Transcribed_RNA"/>
</dbReference>
<evidence type="ECO:0000313" key="1">
    <source>
        <dbReference type="EMBL" id="JAH82142.1"/>
    </source>
</evidence>
<sequence length="63" mass="6911">MQQIKTCSIQSKTMCMSPVLKCVDSLVLTLEELFHSEGSISCVGAQSPLQTEAQVCAEFVQHH</sequence>
<reference evidence="1" key="2">
    <citation type="journal article" date="2015" name="Fish Shellfish Immunol.">
        <title>Early steps in the European eel (Anguilla anguilla)-Vibrio vulnificus interaction in the gills: Role of the RtxA13 toxin.</title>
        <authorList>
            <person name="Callol A."/>
            <person name="Pajuelo D."/>
            <person name="Ebbesson L."/>
            <person name="Teles M."/>
            <person name="MacKenzie S."/>
            <person name="Amaro C."/>
        </authorList>
    </citation>
    <scope>NUCLEOTIDE SEQUENCE</scope>
</reference>
<reference evidence="1" key="1">
    <citation type="submission" date="2014-11" db="EMBL/GenBank/DDBJ databases">
        <authorList>
            <person name="Amaro Gonzalez C."/>
        </authorList>
    </citation>
    <scope>NUCLEOTIDE SEQUENCE</scope>
</reference>
<name>A0A0E9VVQ4_ANGAN</name>